<sequence>MEGEYVKAALSLLKKAGCMDLVRQEALPALRPARKAVQGVAAAVMACSPPRAGARPGRASRAGRARRARGGSTTLARRAGGATGGWPKLITRVDGAEAFGGGRSRGTVWRQGFAPASAASSWEQCPGTSGVQPVVNMRRTVRTTAGELPRRAQEVLGYGNELWREDDCILDYDETSLEEGELVDDGEEEI</sequence>
<accession>A0AAV7MMM3</accession>
<dbReference type="AlphaFoldDB" id="A0AAV7MMM3"/>
<feature type="region of interest" description="Disordered" evidence="1">
    <location>
        <begin position="51"/>
        <end position="81"/>
    </location>
</feature>
<evidence type="ECO:0000313" key="3">
    <source>
        <dbReference type="Proteomes" id="UP001066276"/>
    </source>
</evidence>
<protein>
    <submittedName>
        <fullName evidence="2">Uncharacterized protein</fullName>
    </submittedName>
</protein>
<keyword evidence="3" id="KW-1185">Reference proteome</keyword>
<evidence type="ECO:0000313" key="2">
    <source>
        <dbReference type="EMBL" id="KAJ1104843.1"/>
    </source>
</evidence>
<feature type="compositionally biased region" description="Low complexity" evidence="1">
    <location>
        <begin position="51"/>
        <end position="60"/>
    </location>
</feature>
<evidence type="ECO:0000256" key="1">
    <source>
        <dbReference type="SAM" id="MobiDB-lite"/>
    </source>
</evidence>
<feature type="compositionally biased region" description="Low complexity" evidence="1">
    <location>
        <begin position="70"/>
        <end position="80"/>
    </location>
</feature>
<organism evidence="2 3">
    <name type="scientific">Pleurodeles waltl</name>
    <name type="common">Iberian ribbed newt</name>
    <dbReference type="NCBI Taxonomy" id="8319"/>
    <lineage>
        <taxon>Eukaryota</taxon>
        <taxon>Metazoa</taxon>
        <taxon>Chordata</taxon>
        <taxon>Craniata</taxon>
        <taxon>Vertebrata</taxon>
        <taxon>Euteleostomi</taxon>
        <taxon>Amphibia</taxon>
        <taxon>Batrachia</taxon>
        <taxon>Caudata</taxon>
        <taxon>Salamandroidea</taxon>
        <taxon>Salamandridae</taxon>
        <taxon>Pleurodelinae</taxon>
        <taxon>Pleurodeles</taxon>
    </lineage>
</organism>
<dbReference type="EMBL" id="JANPWB010000013">
    <property type="protein sequence ID" value="KAJ1104843.1"/>
    <property type="molecule type" value="Genomic_DNA"/>
</dbReference>
<gene>
    <name evidence="2" type="ORF">NDU88_002252</name>
</gene>
<name>A0AAV7MMM3_PLEWA</name>
<comment type="caution">
    <text evidence="2">The sequence shown here is derived from an EMBL/GenBank/DDBJ whole genome shotgun (WGS) entry which is preliminary data.</text>
</comment>
<reference evidence="2" key="1">
    <citation type="journal article" date="2022" name="bioRxiv">
        <title>Sequencing and chromosome-scale assembly of the giantPleurodeles waltlgenome.</title>
        <authorList>
            <person name="Brown T."/>
            <person name="Elewa A."/>
            <person name="Iarovenko S."/>
            <person name="Subramanian E."/>
            <person name="Araus A.J."/>
            <person name="Petzold A."/>
            <person name="Susuki M."/>
            <person name="Suzuki K.-i.T."/>
            <person name="Hayashi T."/>
            <person name="Toyoda A."/>
            <person name="Oliveira C."/>
            <person name="Osipova E."/>
            <person name="Leigh N.D."/>
            <person name="Simon A."/>
            <person name="Yun M.H."/>
        </authorList>
    </citation>
    <scope>NUCLEOTIDE SEQUENCE</scope>
    <source>
        <strain evidence="2">20211129_DDA</strain>
        <tissue evidence="2">Liver</tissue>
    </source>
</reference>
<dbReference type="Proteomes" id="UP001066276">
    <property type="component" value="Chromosome 9"/>
</dbReference>
<proteinExistence type="predicted"/>